<feature type="domain" description="DUF4806" evidence="2">
    <location>
        <begin position="668"/>
        <end position="742"/>
    </location>
</feature>
<evidence type="ECO:0000256" key="1">
    <source>
        <dbReference type="SAM" id="MobiDB-lite"/>
    </source>
</evidence>
<organism evidence="3 4">
    <name type="scientific">Anopheles culicifacies</name>
    <dbReference type="NCBI Taxonomy" id="139723"/>
    <lineage>
        <taxon>Eukaryota</taxon>
        <taxon>Metazoa</taxon>
        <taxon>Ecdysozoa</taxon>
        <taxon>Arthropoda</taxon>
        <taxon>Hexapoda</taxon>
        <taxon>Insecta</taxon>
        <taxon>Pterygota</taxon>
        <taxon>Neoptera</taxon>
        <taxon>Endopterygota</taxon>
        <taxon>Diptera</taxon>
        <taxon>Nematocera</taxon>
        <taxon>Culicoidea</taxon>
        <taxon>Culicidae</taxon>
        <taxon>Anophelinae</taxon>
        <taxon>Anopheles</taxon>
        <taxon>culicifacies species complex</taxon>
    </lineage>
</organism>
<feature type="compositionally biased region" description="Polar residues" evidence="1">
    <location>
        <begin position="1043"/>
        <end position="1054"/>
    </location>
</feature>
<protein>
    <recommendedName>
        <fullName evidence="2">DUF4806 domain-containing protein</fullName>
    </recommendedName>
</protein>
<feature type="region of interest" description="Disordered" evidence="1">
    <location>
        <begin position="1275"/>
        <end position="1343"/>
    </location>
</feature>
<accession>A0A182LRB2</accession>
<dbReference type="VEuPathDB" id="VectorBase:ACUA000034"/>
<dbReference type="Proteomes" id="UP000075883">
    <property type="component" value="Unassembled WGS sequence"/>
</dbReference>
<feature type="compositionally biased region" description="Polar residues" evidence="1">
    <location>
        <begin position="1297"/>
        <end position="1314"/>
    </location>
</feature>
<dbReference type="InterPro" id="IPR032071">
    <property type="entry name" value="DUF4806"/>
</dbReference>
<reference evidence="4" key="1">
    <citation type="submission" date="2013-09" db="EMBL/GenBank/DDBJ databases">
        <title>The Genome Sequence of Anopheles culicifacies species A.</title>
        <authorList>
            <consortium name="The Broad Institute Genomics Platform"/>
            <person name="Neafsey D.E."/>
            <person name="Besansky N."/>
            <person name="Howell P."/>
            <person name="Walton C."/>
            <person name="Young S.K."/>
            <person name="Zeng Q."/>
            <person name="Gargeya S."/>
            <person name="Fitzgerald M."/>
            <person name="Haas B."/>
            <person name="Abouelleil A."/>
            <person name="Allen A.W."/>
            <person name="Alvarado L."/>
            <person name="Arachchi H.M."/>
            <person name="Berlin A.M."/>
            <person name="Chapman S.B."/>
            <person name="Gainer-Dewar J."/>
            <person name="Goldberg J."/>
            <person name="Griggs A."/>
            <person name="Gujja S."/>
            <person name="Hansen M."/>
            <person name="Howarth C."/>
            <person name="Imamovic A."/>
            <person name="Ireland A."/>
            <person name="Larimer J."/>
            <person name="McCowan C."/>
            <person name="Murphy C."/>
            <person name="Pearson M."/>
            <person name="Poon T.W."/>
            <person name="Priest M."/>
            <person name="Roberts A."/>
            <person name="Saif S."/>
            <person name="Shea T."/>
            <person name="Sisk P."/>
            <person name="Sykes S."/>
            <person name="Wortman J."/>
            <person name="Nusbaum C."/>
            <person name="Birren B."/>
        </authorList>
    </citation>
    <scope>NUCLEOTIDE SEQUENCE [LARGE SCALE GENOMIC DNA]</scope>
    <source>
        <strain evidence="4">A-37</strain>
    </source>
</reference>
<reference evidence="3" key="2">
    <citation type="submission" date="2020-05" db="UniProtKB">
        <authorList>
            <consortium name="EnsemblMetazoa"/>
        </authorList>
    </citation>
    <scope>IDENTIFICATION</scope>
    <source>
        <strain evidence="3">A-37</strain>
    </source>
</reference>
<feature type="domain" description="DUF4806" evidence="2">
    <location>
        <begin position="214"/>
        <end position="295"/>
    </location>
</feature>
<proteinExistence type="predicted"/>
<feature type="compositionally biased region" description="Polar residues" evidence="1">
    <location>
        <begin position="1019"/>
        <end position="1035"/>
    </location>
</feature>
<feature type="region of interest" description="Disordered" evidence="1">
    <location>
        <begin position="105"/>
        <end position="137"/>
    </location>
</feature>
<feature type="domain" description="DUF4806" evidence="2">
    <location>
        <begin position="1157"/>
        <end position="1235"/>
    </location>
</feature>
<name>A0A182LRB2_9DIPT</name>
<dbReference type="Pfam" id="PF16064">
    <property type="entry name" value="DUF4806"/>
    <property type="match status" value="3"/>
</dbReference>
<feature type="compositionally biased region" description="Polar residues" evidence="1">
    <location>
        <begin position="117"/>
        <end position="132"/>
    </location>
</feature>
<dbReference type="EMBL" id="AXCM01003849">
    <property type="status" value="NOT_ANNOTATED_CDS"/>
    <property type="molecule type" value="Genomic_DNA"/>
</dbReference>
<feature type="compositionally biased region" description="Low complexity" evidence="1">
    <location>
        <begin position="1327"/>
        <end position="1342"/>
    </location>
</feature>
<dbReference type="EnsemblMetazoa" id="ACUA000034-RA">
    <property type="protein sequence ID" value="ACUA000034-PA"/>
    <property type="gene ID" value="ACUA000034"/>
</dbReference>
<evidence type="ECO:0000259" key="2">
    <source>
        <dbReference type="Pfam" id="PF16064"/>
    </source>
</evidence>
<sequence>MPYVLVETIDAIGNKELLAAPETWIQRNDDGTVYLCWPNIRNITMLNKLLADERSSPTTEWELHKCVIKCSNIQSLSVAGKMIKTLQNHWKSVGSAQKRAIEADDNLTPEPACKKSPINSGARQHAQANSKNVHTEELDPEELQVIGMFNELRNLIQNKHAEARKKLHDGLYRVHKSLHSLVDVSPMTDSQNKEQEVVSDNAPGCSGIALEFYVNPLTCIDEMVDFEERLNDEDYRKQVQTWIDCTVDHESHSERRMRGILDSLFDQQFLSNFSWNGGNTETHAFMKYENIVNLFKYAGTIAGSIVTTQCVQEFLTKILQAGLTAMEKKASPSLVPIDSKILLDDVTVLQTVECTNENTLTDDNDSQKMPFAVVETIGDADKKQLLAVPENWTVCKNEEIGFFFWPNVTSASKLKELLQDEYSSPSALWEKQLCKIIYRSIPSLTSAEKTVEILQKQYKMNVSLSVRQTQRNETDVSSIPLQNSTPDREVRKVVAGNRLIVNELEVNPQQDQDPFGNLPLPELSQTVQNKAPMEQVFSFCSFKEEKDPFGDIFTVASRPNQTLNKATLTVRKQDSGSNMKNASSHKTRQSVVDPLEVDINATQLYDLMYDLKSIMIKNQEEIKQNIREGFNRVQQAIRSMMDQNEHMQSNSSTKSKKAETEDFSLEKLKTAEDVKRFDTQLRNVEYRNKIQSFVDNTMHDETRPRKRMKIVFDLIFHTKLFLQCNWSGKHGKHPLKYYYNIRLLFENIGSSAVHRINQADVSNFFIKTIQNKLRVPLPVAAATTVVNATESSLNFHDNTIQITIPSDLLSVEDETIAQNDTVEEAERNEQEGMIEEGLTSDLHESMEQDEGSVLEEEHTLPQINSLEASSDNSLPEACVNRITSFQELDAFENQLNDVKVKLMVHKWIEETVGLENDVDKRMVDLLDRMPYILVEMTDPAGGKELLAAPATWIQRQEEGSAYLCWPYARSLRKLNALFEDEYSIPTEIWERYECEILCRNIPSLESADKMIETMETQYEPNASISQKETPEQAHSTARHRSQSKQQRWTKSQTNHQNVEVQKLFARINTLENDPLGDVKPCPQLLDLMYELKSMIQSNQEELRKKLREGFGQVEKSLLAKRIESNAMQYAMERMESNAQVNLPMLIPLSSQFKVELLTDMEELEKFEVRLNDEEYLKKVRGWIDTTLGLERDSEHRMHTILDLIISRRLFAGFSWTGAGKEKRPMYVHKNILGLFEYAGTTPMQRVDHIMVENFMRKKLHNSATRVKVLGVRKSVPHRRKRLDSSQTKVYHGAQASKLDSSARAQRMESSTSTLILEPKEEIHLEQSSSSSRAPSPDNPNSAECVEIKQDVTMYMETVNDYEEMWDYRRLPK</sequence>
<dbReference type="STRING" id="139723.A0A182LRB2"/>
<evidence type="ECO:0000313" key="4">
    <source>
        <dbReference type="Proteomes" id="UP000075883"/>
    </source>
</evidence>
<evidence type="ECO:0000313" key="3">
    <source>
        <dbReference type="EnsemblMetazoa" id="ACUA000034-PA"/>
    </source>
</evidence>
<feature type="region of interest" description="Disordered" evidence="1">
    <location>
        <begin position="1019"/>
        <end position="1054"/>
    </location>
</feature>
<keyword evidence="4" id="KW-1185">Reference proteome</keyword>